<dbReference type="OrthoDB" id="680851at2759"/>
<dbReference type="EMBL" id="CACVBM020001424">
    <property type="protein sequence ID" value="CAA7049684.1"/>
    <property type="molecule type" value="Genomic_DNA"/>
</dbReference>
<feature type="compositionally biased region" description="Basic and acidic residues" evidence="2">
    <location>
        <begin position="1"/>
        <end position="13"/>
    </location>
</feature>
<accession>A0A6D2HKU2</accession>
<dbReference type="PANTHER" id="PTHR34562:SF9">
    <property type="entry name" value="WPP DOMAIN-INTERACTING PROTEIN 3"/>
    <property type="match status" value="1"/>
</dbReference>
<organism evidence="3 5">
    <name type="scientific">Microthlaspi erraticum</name>
    <dbReference type="NCBI Taxonomy" id="1685480"/>
    <lineage>
        <taxon>Eukaryota</taxon>
        <taxon>Viridiplantae</taxon>
        <taxon>Streptophyta</taxon>
        <taxon>Embryophyta</taxon>
        <taxon>Tracheophyta</taxon>
        <taxon>Spermatophyta</taxon>
        <taxon>Magnoliopsida</taxon>
        <taxon>eudicotyledons</taxon>
        <taxon>Gunneridae</taxon>
        <taxon>Pentapetalae</taxon>
        <taxon>rosids</taxon>
        <taxon>malvids</taxon>
        <taxon>Brassicales</taxon>
        <taxon>Brassicaceae</taxon>
        <taxon>Coluteocarpeae</taxon>
        <taxon>Microthlaspi</taxon>
    </lineage>
</organism>
<dbReference type="InterPro" id="IPR044696">
    <property type="entry name" value="WIP1/2/3"/>
</dbReference>
<dbReference type="PANTHER" id="PTHR34562">
    <property type="entry name" value="WPP DOMAIN-INTERACTING PROTEIN 2"/>
    <property type="match status" value="1"/>
</dbReference>
<evidence type="ECO:0000256" key="1">
    <source>
        <dbReference type="SAM" id="Coils"/>
    </source>
</evidence>
<feature type="region of interest" description="Disordered" evidence="2">
    <location>
        <begin position="232"/>
        <end position="265"/>
    </location>
</feature>
<evidence type="ECO:0000313" key="5">
    <source>
        <dbReference type="Proteomes" id="UP000467841"/>
    </source>
</evidence>
<evidence type="ECO:0000256" key="2">
    <source>
        <dbReference type="SAM" id="MobiDB-lite"/>
    </source>
</evidence>
<evidence type="ECO:0000313" key="4">
    <source>
        <dbReference type="EMBL" id="CAA7049684.1"/>
    </source>
</evidence>
<keyword evidence="5" id="KW-1185">Reference proteome</keyword>
<feature type="region of interest" description="Disordered" evidence="2">
    <location>
        <begin position="178"/>
        <end position="215"/>
    </location>
</feature>
<gene>
    <name evidence="3" type="ORF">MERR_LOCUS3578</name>
    <name evidence="4" type="ORF">MERR_LOCUS36919</name>
</gene>
<reference evidence="3 5" key="1">
    <citation type="submission" date="2020-01" db="EMBL/GenBank/DDBJ databases">
        <authorList>
            <person name="Mishra B."/>
        </authorList>
    </citation>
    <scope>NUCLEOTIDE SEQUENCE [LARGE SCALE GENOMIC DNA]</scope>
</reference>
<feature type="compositionally biased region" description="Basic residues" evidence="2">
    <location>
        <begin position="72"/>
        <end position="86"/>
    </location>
</feature>
<dbReference type="EMBL" id="CACVBM020000222">
    <property type="protein sequence ID" value="CAA7016343.1"/>
    <property type="molecule type" value="Genomic_DNA"/>
</dbReference>
<sequence>MNHEVPESVEKNGDSVPADNPGVMNHRSSADAESIENGLLVLPDDDHEESIGSPQQSDGFRDESPGGSVQQLRRKGFGLKKWRRIKRDGPVKDEAAASAPVDDGGKLLKRGLTGSVNPPSKHVDLSSVEARQSSEEGSVGSVNMVHHHHHHHHPGLANGFSPDPGFMSFTVGQAFEKGEEHTGGKIVSGNDTIKKSSEDRKKTENEKPCSSLDSDLRSSDFVFSSGAVSVANNGGQVKEEEVQTYSENGENDEDGGSKSKKNNRYWGDKDQIADSIRNLSALQEALWKEVQSFQELGKESIPLHSDIVESCREENSTSSGSQALVLKQKVKHLEHKLEEARSILEAKEDRIQELENLKIESELEGIFQRRIETEILHLVLTSSLDSPLQVLKEPKKKVHSLTEDPEPNRGNMLGKTCKFSLYLLTQLILLVSVLRFMLLQVSPASRLVIPT</sequence>
<proteinExistence type="predicted"/>
<dbReference type="AlphaFoldDB" id="A0A6D2HKU2"/>
<evidence type="ECO:0000313" key="3">
    <source>
        <dbReference type="EMBL" id="CAA7016343.1"/>
    </source>
</evidence>
<feature type="compositionally biased region" description="Basic and acidic residues" evidence="2">
    <location>
        <begin position="192"/>
        <end position="207"/>
    </location>
</feature>
<dbReference type="Proteomes" id="UP000467841">
    <property type="component" value="Unassembled WGS sequence"/>
</dbReference>
<protein>
    <submittedName>
        <fullName evidence="3">Uncharacterized protein</fullName>
    </submittedName>
</protein>
<name>A0A6D2HKU2_9BRAS</name>
<keyword evidence="1" id="KW-0175">Coiled coil</keyword>
<feature type="coiled-coil region" evidence="1">
    <location>
        <begin position="323"/>
        <end position="364"/>
    </location>
</feature>
<feature type="region of interest" description="Disordered" evidence="2">
    <location>
        <begin position="1"/>
        <end position="139"/>
    </location>
</feature>